<comment type="similarity">
    <text evidence="1">Belongs to the peptidase C1 family.</text>
</comment>
<dbReference type="GO" id="GO:0008234">
    <property type="term" value="F:cysteine-type peptidase activity"/>
    <property type="evidence" value="ECO:0007669"/>
    <property type="project" value="InterPro"/>
</dbReference>
<dbReference type="EMBL" id="CAADRA010005313">
    <property type="protein sequence ID" value="VFT88423.1"/>
    <property type="molecule type" value="Genomic_DNA"/>
</dbReference>
<sequence>MFAASLALLLCLQSSVAAAMSASDAAALTSELDAWKVSAAGLMAKELGLLPSFDSSAAELVRFYNTKLDVERLGRLHPNAQFSLDTPFSLLTTAEFTAFLGRSFQGPRPLLSLSPSALTAPNMQDMASTQDWTTSACVNPIQNQGQCGSCWAFAVLSAVETTMCLKSPNKTLVKLSEQQLTSCDSATGNAGCQGGYPTKAIDYVAATGVCLLRDYPYVSGTSKESGTCATSCTKVQTQVKKAVSVAPGDAALIEALQTRTVVAGVAAGNDEWKQYSGGVLNSCSTAELDHAVVVVGYTDESFKIRNSWGTAWGDQGFMYLRRGGDVDANGTCGVTMEASYPSLEQ</sequence>
<keyword evidence="3" id="KW-0732">Signal</keyword>
<evidence type="ECO:0000256" key="1">
    <source>
        <dbReference type="ARBA" id="ARBA00008455"/>
    </source>
</evidence>
<dbReference type="PANTHER" id="PTHR12411">
    <property type="entry name" value="CYSTEINE PROTEASE FAMILY C1-RELATED"/>
    <property type="match status" value="1"/>
</dbReference>
<keyword evidence="2" id="KW-0865">Zymogen</keyword>
<feature type="signal peptide" evidence="3">
    <location>
        <begin position="1"/>
        <end position="18"/>
    </location>
</feature>
<dbReference type="GO" id="GO:0006508">
    <property type="term" value="P:proteolysis"/>
    <property type="evidence" value="ECO:0007669"/>
    <property type="project" value="InterPro"/>
</dbReference>
<evidence type="ECO:0000313" key="6">
    <source>
        <dbReference type="EMBL" id="VFT88423.1"/>
    </source>
</evidence>
<dbReference type="InterPro" id="IPR013128">
    <property type="entry name" value="Peptidase_C1A"/>
</dbReference>
<evidence type="ECO:0000256" key="2">
    <source>
        <dbReference type="ARBA" id="ARBA00023145"/>
    </source>
</evidence>
<dbReference type="SUPFAM" id="SSF54001">
    <property type="entry name" value="Cysteine proteinases"/>
    <property type="match status" value="1"/>
</dbReference>
<reference evidence="6" key="1">
    <citation type="submission" date="2019-03" db="EMBL/GenBank/DDBJ databases">
        <authorList>
            <person name="Gaulin E."/>
            <person name="Dumas B."/>
        </authorList>
    </citation>
    <scope>NUCLEOTIDE SEQUENCE [LARGE SCALE GENOMIC DNA]</scope>
    <source>
        <strain evidence="6">CBS 568.67</strain>
    </source>
</reference>
<dbReference type="PRINTS" id="PR00705">
    <property type="entry name" value="PAPAIN"/>
</dbReference>
<accession>A0A485KUH2</accession>
<dbReference type="PROSITE" id="PS00139">
    <property type="entry name" value="THIOL_PROTEASE_CYS"/>
    <property type="match status" value="1"/>
</dbReference>
<dbReference type="Proteomes" id="UP000332933">
    <property type="component" value="Unassembled WGS sequence"/>
</dbReference>
<dbReference type="OrthoDB" id="10253408at2759"/>
<feature type="chain" id="PRO_5035568171" evidence="3">
    <location>
        <begin position="19"/>
        <end position="345"/>
    </location>
</feature>
<dbReference type="InterPro" id="IPR038765">
    <property type="entry name" value="Papain-like_cys_pep_sf"/>
</dbReference>
<dbReference type="EMBL" id="VJMH01005292">
    <property type="protein sequence ID" value="KAF0697771.1"/>
    <property type="molecule type" value="Genomic_DNA"/>
</dbReference>
<dbReference type="InterPro" id="IPR000668">
    <property type="entry name" value="Peptidase_C1A_C"/>
</dbReference>
<dbReference type="AlphaFoldDB" id="A0A485KUH2"/>
<protein>
    <submittedName>
        <fullName evidence="6">Aste57867_11564 protein</fullName>
    </submittedName>
</protein>
<dbReference type="Pfam" id="PF00112">
    <property type="entry name" value="Peptidase_C1"/>
    <property type="match status" value="1"/>
</dbReference>
<name>A0A485KUH2_9STRA</name>
<dbReference type="InterPro" id="IPR039417">
    <property type="entry name" value="Peptidase_C1A_papain-like"/>
</dbReference>
<proteinExistence type="inferred from homology"/>
<keyword evidence="7" id="KW-1185">Reference proteome</keyword>
<dbReference type="Gene3D" id="3.90.70.10">
    <property type="entry name" value="Cysteine proteinases"/>
    <property type="match status" value="1"/>
</dbReference>
<feature type="domain" description="Peptidase C1A papain C-terminal" evidence="4">
    <location>
        <begin position="126"/>
        <end position="342"/>
    </location>
</feature>
<evidence type="ECO:0000259" key="4">
    <source>
        <dbReference type="SMART" id="SM00645"/>
    </source>
</evidence>
<evidence type="ECO:0000256" key="3">
    <source>
        <dbReference type="SAM" id="SignalP"/>
    </source>
</evidence>
<dbReference type="SMART" id="SM00645">
    <property type="entry name" value="Pept_C1"/>
    <property type="match status" value="1"/>
</dbReference>
<dbReference type="InterPro" id="IPR000169">
    <property type="entry name" value="Pept_cys_AS"/>
</dbReference>
<reference evidence="5" key="2">
    <citation type="submission" date="2019-06" db="EMBL/GenBank/DDBJ databases">
        <title>Genomics analysis of Aphanomyces spp. identifies a new class of oomycete effector associated with host adaptation.</title>
        <authorList>
            <person name="Gaulin E."/>
        </authorList>
    </citation>
    <scope>NUCLEOTIDE SEQUENCE</scope>
    <source>
        <strain evidence="5">CBS 578.67</strain>
    </source>
</reference>
<gene>
    <name evidence="6" type="primary">Aste57867_11564</name>
    <name evidence="5" type="ORF">As57867_011521</name>
    <name evidence="6" type="ORF">ASTE57867_11564</name>
</gene>
<evidence type="ECO:0000313" key="7">
    <source>
        <dbReference type="Proteomes" id="UP000332933"/>
    </source>
</evidence>
<organism evidence="6 7">
    <name type="scientific">Aphanomyces stellatus</name>
    <dbReference type="NCBI Taxonomy" id="120398"/>
    <lineage>
        <taxon>Eukaryota</taxon>
        <taxon>Sar</taxon>
        <taxon>Stramenopiles</taxon>
        <taxon>Oomycota</taxon>
        <taxon>Saprolegniomycetes</taxon>
        <taxon>Saprolegniales</taxon>
        <taxon>Verrucalvaceae</taxon>
        <taxon>Aphanomyces</taxon>
    </lineage>
</organism>
<dbReference type="CDD" id="cd02248">
    <property type="entry name" value="Peptidase_C1A"/>
    <property type="match status" value="1"/>
</dbReference>
<evidence type="ECO:0000313" key="5">
    <source>
        <dbReference type="EMBL" id="KAF0697771.1"/>
    </source>
</evidence>